<protein>
    <submittedName>
        <fullName evidence="1">DUF1853 family protein</fullName>
    </submittedName>
</protein>
<dbReference type="RefSeq" id="WP_225249391.1">
    <property type="nucleotide sequence ID" value="NZ_JAIWIU010000010.1"/>
</dbReference>
<dbReference type="EMBL" id="JAIWIU010000010">
    <property type="protein sequence ID" value="MCA2014827.1"/>
    <property type="molecule type" value="Genomic_DNA"/>
</dbReference>
<evidence type="ECO:0000313" key="1">
    <source>
        <dbReference type="EMBL" id="MCA2014827.1"/>
    </source>
</evidence>
<sequence length="251" mass="29016">MNLRKISDWIITTPSLLLGSAPIAVFSPFSHPSPSHLAPYTGNRRLGFVYQHLCSVLFQHSEYFGAVHEELQINHQGKTLGAVDFVVETSDKEWQHWEVAIKFYLLHHGYWYGPNAKDRLDKKINHMLERQLPFSHTNEFSASYPQFGKPSQHLLMQGRLYINPFEPEEIPTYCSGISINLDRVVGHWCFQHQQHLIDEPLFLLDKPQWITGKSEESQSYSMDAKGFVHCQSKSGTFWFIVPDDWPNNTTA</sequence>
<organism evidence="1 2">
    <name type="scientific">Vibrio tritonius</name>
    <dbReference type="NCBI Taxonomy" id="1435069"/>
    <lineage>
        <taxon>Bacteria</taxon>
        <taxon>Pseudomonadati</taxon>
        <taxon>Pseudomonadota</taxon>
        <taxon>Gammaproteobacteria</taxon>
        <taxon>Vibrionales</taxon>
        <taxon>Vibrionaceae</taxon>
        <taxon>Vibrio</taxon>
    </lineage>
</organism>
<accession>A0ABS7YIN4</accession>
<evidence type="ECO:0000313" key="2">
    <source>
        <dbReference type="Proteomes" id="UP001199044"/>
    </source>
</evidence>
<comment type="caution">
    <text evidence="1">The sequence shown here is derived from an EMBL/GenBank/DDBJ whole genome shotgun (WGS) entry which is preliminary data.</text>
</comment>
<dbReference type="InterPro" id="IPR015003">
    <property type="entry name" value="DUF1853"/>
</dbReference>
<dbReference type="Proteomes" id="UP001199044">
    <property type="component" value="Unassembled WGS sequence"/>
</dbReference>
<name>A0ABS7YIN4_9VIBR</name>
<gene>
    <name evidence="1" type="ORF">LDJ79_01810</name>
</gene>
<keyword evidence="2" id="KW-1185">Reference proteome</keyword>
<proteinExistence type="predicted"/>
<dbReference type="Pfam" id="PF08907">
    <property type="entry name" value="DUF1853"/>
    <property type="match status" value="1"/>
</dbReference>
<reference evidence="2" key="1">
    <citation type="submission" date="2023-07" db="EMBL/GenBank/DDBJ databases">
        <title>Molecular identification of indigenous halophilic bacteria isolated from red sea cost, biodegradation of synthetic dyes and assessment of degraded metabolite toxicity.</title>
        <authorList>
            <person name="Chaieb K."/>
            <person name="Altayb H.N."/>
        </authorList>
    </citation>
    <scope>NUCLEOTIDE SEQUENCE [LARGE SCALE GENOMIC DNA]</scope>
    <source>
        <strain evidence="2">K20</strain>
    </source>
</reference>